<keyword evidence="1" id="KW-0812">Transmembrane</keyword>
<keyword evidence="1" id="KW-1133">Transmembrane helix</keyword>
<dbReference type="AlphaFoldDB" id="A0A550CJP4"/>
<gene>
    <name evidence="2" type="ORF">BD626DRAFT_582785</name>
</gene>
<comment type="caution">
    <text evidence="2">The sequence shown here is derived from an EMBL/GenBank/DDBJ whole genome shotgun (WGS) entry which is preliminary data.</text>
</comment>
<evidence type="ECO:0000313" key="3">
    <source>
        <dbReference type="Proteomes" id="UP000320762"/>
    </source>
</evidence>
<name>A0A550CJP4_9AGAR</name>
<dbReference type="InterPro" id="IPR029962">
    <property type="entry name" value="TBL"/>
</dbReference>
<evidence type="ECO:0000313" key="2">
    <source>
        <dbReference type="EMBL" id="TRM65031.1"/>
    </source>
</evidence>
<evidence type="ECO:0000256" key="1">
    <source>
        <dbReference type="SAM" id="Phobius"/>
    </source>
</evidence>
<dbReference type="PANTHER" id="PTHR32285:SF48">
    <property type="entry name" value="PROTEIN TRICHOME BIREFRINGENCE-LIKE 19"/>
    <property type="match status" value="1"/>
</dbReference>
<accession>A0A550CJP4</accession>
<dbReference type="EMBL" id="VDMD01000006">
    <property type="protein sequence ID" value="TRM65031.1"/>
    <property type="molecule type" value="Genomic_DNA"/>
</dbReference>
<keyword evidence="3" id="KW-1185">Reference proteome</keyword>
<feature type="transmembrane region" description="Helical" evidence="1">
    <location>
        <begin position="12"/>
        <end position="34"/>
    </location>
</feature>
<protein>
    <submittedName>
        <fullName evidence="2">Uncharacterized protein</fullName>
    </submittedName>
</protein>
<proteinExistence type="predicted"/>
<keyword evidence="1" id="KW-0472">Membrane</keyword>
<dbReference type="Proteomes" id="UP000320762">
    <property type="component" value="Unassembled WGS sequence"/>
</dbReference>
<dbReference type="GO" id="GO:0016413">
    <property type="term" value="F:O-acetyltransferase activity"/>
    <property type="evidence" value="ECO:0007669"/>
    <property type="project" value="InterPro"/>
</dbReference>
<dbReference type="OrthoDB" id="630188at2759"/>
<dbReference type="PANTHER" id="PTHR32285">
    <property type="entry name" value="PROTEIN TRICHOME BIREFRINGENCE-LIKE 9-RELATED"/>
    <property type="match status" value="1"/>
</dbReference>
<sequence>MAVRFLSSPRRFVTWPGRFFPIVIALSLTFAWYYNYYSGDDSIFYSPHVLEELDIPAPYTGRLPAVHDDKPAYAEPANIDSPSAPLGFPSSEWCQGNECGVGKWVPRVPAVEKAVWGDPQSCRRPYDVNGEPTPEEERPAVDARRALDIINWVWSPSRGKLMELDFIDLVVRMLQSPGGLIMIGDSLTVQHRDTFSVGLPTAGIHYEVNPPHLIDLGYPKVDHVEHWVIRNTTQAWKTLVERANVPPSRLERPILTIIQYHLTVNETEIREMTEGPADAQWSHGSGRGAHPRVPGFQELVAKMATPIPEYADTVTKDTVVLMNTGAHWSRGVMGNLIPRSDTATEHALLHRTYQRMMDMHFRRLQAAPRTTIFFRSTSPAHANCHKNAYPYPTAEDAHADDATLYTRLMADAPTSSHALTWARWDWDQFKVHNGMWKTAIEQAQQERALSGEGPKWHYLDIYGLSLQRADAHANPDDDCLHWCGRPVPLEWTRQLYHQLKMIDMQDGVA</sequence>
<reference evidence="2 3" key="1">
    <citation type="journal article" date="2019" name="New Phytol.">
        <title>Comparative genomics reveals unique wood-decay strategies and fruiting body development in the Schizophyllaceae.</title>
        <authorList>
            <person name="Almasi E."/>
            <person name="Sahu N."/>
            <person name="Krizsan K."/>
            <person name="Balint B."/>
            <person name="Kovacs G.M."/>
            <person name="Kiss B."/>
            <person name="Cseklye J."/>
            <person name="Drula E."/>
            <person name="Henrissat B."/>
            <person name="Nagy I."/>
            <person name="Chovatia M."/>
            <person name="Adam C."/>
            <person name="LaButti K."/>
            <person name="Lipzen A."/>
            <person name="Riley R."/>
            <person name="Grigoriev I.V."/>
            <person name="Nagy L.G."/>
        </authorList>
    </citation>
    <scope>NUCLEOTIDE SEQUENCE [LARGE SCALE GENOMIC DNA]</scope>
    <source>
        <strain evidence="2 3">NL-1724</strain>
    </source>
</reference>
<organism evidence="2 3">
    <name type="scientific">Schizophyllum amplum</name>
    <dbReference type="NCBI Taxonomy" id="97359"/>
    <lineage>
        <taxon>Eukaryota</taxon>
        <taxon>Fungi</taxon>
        <taxon>Dikarya</taxon>
        <taxon>Basidiomycota</taxon>
        <taxon>Agaricomycotina</taxon>
        <taxon>Agaricomycetes</taxon>
        <taxon>Agaricomycetidae</taxon>
        <taxon>Agaricales</taxon>
        <taxon>Schizophyllaceae</taxon>
        <taxon>Schizophyllum</taxon>
    </lineage>
</organism>